<dbReference type="AlphaFoldDB" id="A0A7S2U348"/>
<protein>
    <submittedName>
        <fullName evidence="2">Uncharacterized protein</fullName>
    </submittedName>
</protein>
<keyword evidence="1" id="KW-1133">Transmembrane helix</keyword>
<evidence type="ECO:0000256" key="1">
    <source>
        <dbReference type="SAM" id="Phobius"/>
    </source>
</evidence>
<sequence length="228" mass="25686">MADEMGQEEDHPTLKYMWSDEVRTAVSILETVFVLSLSIRCYAYVRSAEKKQSGQGFRVNVVKDFYQETKRFVIIYSLTLYAMVFNATNSSTCGLVYHVCLPSYHVAKYVIQRIIYSKASVFDIMQECSAFMYGLGIHLNYILPILLAGYGFFVCYVPKMEVVTINGREVCIGKADNHSSASYIVIASTVIELGTNLASAYVLAYPIWSAEHPVLDDIPGLYTCVRHT</sequence>
<name>A0A7S2U348_9EUKA</name>
<feature type="transmembrane region" description="Helical" evidence="1">
    <location>
        <begin position="141"/>
        <end position="158"/>
    </location>
</feature>
<reference evidence="2" key="1">
    <citation type="submission" date="2021-01" db="EMBL/GenBank/DDBJ databases">
        <authorList>
            <person name="Corre E."/>
            <person name="Pelletier E."/>
            <person name="Niang G."/>
            <person name="Scheremetjew M."/>
            <person name="Finn R."/>
            <person name="Kale V."/>
            <person name="Holt S."/>
            <person name="Cochrane G."/>
            <person name="Meng A."/>
            <person name="Brown T."/>
            <person name="Cohen L."/>
        </authorList>
    </citation>
    <scope>NUCLEOTIDE SEQUENCE</scope>
    <source>
        <strain evidence="2">CCMP622</strain>
    </source>
</reference>
<organism evidence="2">
    <name type="scientific">Lotharella oceanica</name>
    <dbReference type="NCBI Taxonomy" id="641309"/>
    <lineage>
        <taxon>Eukaryota</taxon>
        <taxon>Sar</taxon>
        <taxon>Rhizaria</taxon>
        <taxon>Cercozoa</taxon>
        <taxon>Chlorarachniophyceae</taxon>
        <taxon>Lotharella</taxon>
    </lineage>
</organism>
<evidence type="ECO:0000313" key="3">
    <source>
        <dbReference type="EMBL" id="CAD9777765.1"/>
    </source>
</evidence>
<dbReference type="EMBL" id="HBHP01035393">
    <property type="protein sequence ID" value="CAD9777765.1"/>
    <property type="molecule type" value="Transcribed_RNA"/>
</dbReference>
<keyword evidence="1" id="KW-0472">Membrane</keyword>
<feature type="transmembrane region" description="Helical" evidence="1">
    <location>
        <begin position="24"/>
        <end position="45"/>
    </location>
</feature>
<evidence type="ECO:0000313" key="2">
    <source>
        <dbReference type="EMBL" id="CAD9777763.1"/>
    </source>
</evidence>
<keyword evidence="1" id="KW-0812">Transmembrane</keyword>
<feature type="transmembrane region" description="Helical" evidence="1">
    <location>
        <begin position="73"/>
        <end position="97"/>
    </location>
</feature>
<proteinExistence type="predicted"/>
<dbReference type="EMBL" id="HBHP01035391">
    <property type="protein sequence ID" value="CAD9777763.1"/>
    <property type="molecule type" value="Transcribed_RNA"/>
</dbReference>
<accession>A0A7S2U348</accession>
<gene>
    <name evidence="2" type="ORF">LSP00402_LOCUS21779</name>
    <name evidence="3" type="ORF">LSP00402_LOCUS21781</name>
</gene>